<dbReference type="AlphaFoldDB" id="A0A848AWU1"/>
<protein>
    <submittedName>
        <fullName evidence="1">Uncharacterized protein</fullName>
    </submittedName>
</protein>
<proteinExistence type="predicted"/>
<evidence type="ECO:0000313" key="2">
    <source>
        <dbReference type="Proteomes" id="UP000576225"/>
    </source>
</evidence>
<name>A0A848AWU1_9BACT</name>
<gene>
    <name evidence="1" type="ORF">HF882_01210</name>
</gene>
<reference evidence="1 2" key="1">
    <citation type="submission" date="2020-04" db="EMBL/GenBank/DDBJ databases">
        <authorList>
            <person name="Hitch T.C.A."/>
            <person name="Wylensek D."/>
            <person name="Clavel T."/>
        </authorList>
    </citation>
    <scope>NUCLEOTIDE SEQUENCE [LARGE SCALE GENOMIC DNA]</scope>
    <source>
        <strain evidence="1 2">COR2-253-APC-1A</strain>
    </source>
</reference>
<organism evidence="1 2">
    <name type="scientific">Victivallis vadensis</name>
    <dbReference type="NCBI Taxonomy" id="172901"/>
    <lineage>
        <taxon>Bacteria</taxon>
        <taxon>Pseudomonadati</taxon>
        <taxon>Lentisphaerota</taxon>
        <taxon>Lentisphaeria</taxon>
        <taxon>Victivallales</taxon>
        <taxon>Victivallaceae</taxon>
        <taxon>Victivallis</taxon>
    </lineage>
</organism>
<sequence length="119" mass="13794">MPYIKWNESRTVYIVWHGPSLGVAAMTAKGYERVDVLPDITPEEVPLEDLTFSKYKVVQKLMELGMWESIKAKLTDTQKDFLYLAQDFRIEDPNFYAIYAQLQPSISNIDALLRECTLE</sequence>
<evidence type="ECO:0000313" key="1">
    <source>
        <dbReference type="EMBL" id="NMD85196.1"/>
    </source>
</evidence>
<dbReference type="EMBL" id="JABAEW010000002">
    <property type="protein sequence ID" value="NMD85196.1"/>
    <property type="molecule type" value="Genomic_DNA"/>
</dbReference>
<accession>A0A848AWU1</accession>
<dbReference type="RefSeq" id="WP_168961275.1">
    <property type="nucleotide sequence ID" value="NZ_CALXNT010000088.1"/>
</dbReference>
<dbReference type="Proteomes" id="UP000576225">
    <property type="component" value="Unassembled WGS sequence"/>
</dbReference>
<comment type="caution">
    <text evidence="1">The sequence shown here is derived from an EMBL/GenBank/DDBJ whole genome shotgun (WGS) entry which is preliminary data.</text>
</comment>